<accession>A0A173TIQ0</accession>
<dbReference type="InterPro" id="IPR013216">
    <property type="entry name" value="Methyltransf_11"/>
</dbReference>
<dbReference type="SUPFAM" id="SSF53335">
    <property type="entry name" value="S-adenosyl-L-methionine-dependent methyltransferases"/>
    <property type="match status" value="1"/>
</dbReference>
<reference evidence="3 4" key="1">
    <citation type="submission" date="2015-09" db="EMBL/GenBank/DDBJ databases">
        <authorList>
            <consortium name="Pathogen Informatics"/>
        </authorList>
    </citation>
    <scope>NUCLEOTIDE SEQUENCE [LARGE SCALE GENOMIC DNA]</scope>
    <source>
        <strain evidence="3 4">2789STDY5834962</strain>
    </source>
</reference>
<name>A0A173TIQ0_9FIRM</name>
<dbReference type="SUPFAM" id="SSF46955">
    <property type="entry name" value="Putative DNA-binding domain"/>
    <property type="match status" value="1"/>
</dbReference>
<organism evidence="3 4">
    <name type="scientific">Coprococcus comes</name>
    <dbReference type="NCBI Taxonomy" id="410072"/>
    <lineage>
        <taxon>Bacteria</taxon>
        <taxon>Bacillati</taxon>
        <taxon>Bacillota</taxon>
        <taxon>Clostridia</taxon>
        <taxon>Lachnospirales</taxon>
        <taxon>Lachnospiraceae</taxon>
        <taxon>Coprococcus</taxon>
    </lineage>
</organism>
<dbReference type="Pfam" id="PF13411">
    <property type="entry name" value="MerR_1"/>
    <property type="match status" value="1"/>
</dbReference>
<gene>
    <name evidence="3" type="primary">tipA</name>
    <name evidence="3" type="ORF">ERS852574_02178</name>
</gene>
<dbReference type="SMART" id="SM00422">
    <property type="entry name" value="HTH_MERR"/>
    <property type="match status" value="1"/>
</dbReference>
<dbReference type="GO" id="GO:0003677">
    <property type="term" value="F:DNA binding"/>
    <property type="evidence" value="ECO:0007669"/>
    <property type="project" value="UniProtKB-KW"/>
</dbReference>
<dbReference type="CDD" id="cd02440">
    <property type="entry name" value="AdoMet_MTases"/>
    <property type="match status" value="1"/>
</dbReference>
<protein>
    <submittedName>
        <fullName evidence="3">HTH-type transcriptional activator tipA</fullName>
    </submittedName>
</protein>
<dbReference type="InterPro" id="IPR009061">
    <property type="entry name" value="DNA-bd_dom_put_sf"/>
</dbReference>
<proteinExistence type="predicted"/>
<dbReference type="InterPro" id="IPR000551">
    <property type="entry name" value="MerR-type_HTH_dom"/>
</dbReference>
<evidence type="ECO:0000313" key="4">
    <source>
        <dbReference type="Proteomes" id="UP000095727"/>
    </source>
</evidence>
<dbReference type="PANTHER" id="PTHR30204:SF96">
    <property type="entry name" value="CHROMOSOME-ANCHORING PROTEIN RACA"/>
    <property type="match status" value="1"/>
</dbReference>
<dbReference type="Proteomes" id="UP000095727">
    <property type="component" value="Unassembled WGS sequence"/>
</dbReference>
<dbReference type="EMBL" id="CYXR01000015">
    <property type="protein sequence ID" value="CUN01837.1"/>
    <property type="molecule type" value="Genomic_DNA"/>
</dbReference>
<evidence type="ECO:0000313" key="3">
    <source>
        <dbReference type="EMBL" id="CUN01837.1"/>
    </source>
</evidence>
<dbReference type="PANTHER" id="PTHR30204">
    <property type="entry name" value="REDOX-CYCLING DRUG-SENSING TRANSCRIPTIONAL ACTIVATOR SOXR"/>
    <property type="match status" value="1"/>
</dbReference>
<dbReference type="GO" id="GO:0003700">
    <property type="term" value="F:DNA-binding transcription factor activity"/>
    <property type="evidence" value="ECO:0007669"/>
    <property type="project" value="InterPro"/>
</dbReference>
<sequence>MKKEGFYSSGEFARMAHVTVRTIRYYDSHDILKPSFVNESGARFYTDEDFTRLQQILLLKFLGFSLNDIKNMTIGDMDYHFLSDSLEVQLKLVRDKIEQLQLVEKAIEDTSGEIREYHTVNWNKMLELIHLTGMENAVKKQYQNATNIASRIRLHRLYSVNKEGWFPWIYRNLELKNGLKVLEIGCGNGMLWKENIQKIPDSISITLSDLSEGMLRDARRNIGQKDKRFEFEILDAEKIPFMAETFDLVIANHMLFYCEDLSQTCREVARVLKKSGRFICSTYGKKHMKEVSELAKGFDNRIVLSADNLYEKFGKENGKEILKPYFHEISWQEYKDKLEIQDAEPLIAYILSCHGNQNQYILSRYQEFRDYVKQKAGKGYDVTKEAGIFVCRK</sequence>
<evidence type="ECO:0000259" key="2">
    <source>
        <dbReference type="PROSITE" id="PS50937"/>
    </source>
</evidence>
<evidence type="ECO:0000256" key="1">
    <source>
        <dbReference type="ARBA" id="ARBA00023125"/>
    </source>
</evidence>
<dbReference type="Gene3D" id="3.40.50.150">
    <property type="entry name" value="Vaccinia Virus protein VP39"/>
    <property type="match status" value="1"/>
</dbReference>
<dbReference type="PROSITE" id="PS50937">
    <property type="entry name" value="HTH_MERR_2"/>
    <property type="match status" value="1"/>
</dbReference>
<feature type="domain" description="HTH merR-type" evidence="2">
    <location>
        <begin position="10"/>
        <end position="75"/>
    </location>
</feature>
<dbReference type="RefSeq" id="WP_055157323.1">
    <property type="nucleotide sequence ID" value="NZ_CYXR01000015.1"/>
</dbReference>
<dbReference type="Gene3D" id="1.10.1660.10">
    <property type="match status" value="1"/>
</dbReference>
<dbReference type="CDD" id="cd01106">
    <property type="entry name" value="HTH_TipAL-Mta"/>
    <property type="match status" value="1"/>
</dbReference>
<keyword evidence="1" id="KW-0238">DNA-binding</keyword>
<dbReference type="GO" id="GO:0008757">
    <property type="term" value="F:S-adenosylmethionine-dependent methyltransferase activity"/>
    <property type="evidence" value="ECO:0007669"/>
    <property type="project" value="InterPro"/>
</dbReference>
<dbReference type="Pfam" id="PF08241">
    <property type="entry name" value="Methyltransf_11"/>
    <property type="match status" value="1"/>
</dbReference>
<dbReference type="AlphaFoldDB" id="A0A173TIQ0"/>
<dbReference type="InterPro" id="IPR047057">
    <property type="entry name" value="MerR_fam"/>
</dbReference>
<dbReference type="InterPro" id="IPR029063">
    <property type="entry name" value="SAM-dependent_MTases_sf"/>
</dbReference>